<feature type="region of interest" description="Disordered" evidence="1">
    <location>
        <begin position="1"/>
        <end position="116"/>
    </location>
</feature>
<feature type="compositionally biased region" description="Basic and acidic residues" evidence="1">
    <location>
        <begin position="25"/>
        <end position="37"/>
    </location>
</feature>
<feature type="non-terminal residue" evidence="2">
    <location>
        <position position="1"/>
    </location>
</feature>
<evidence type="ECO:0000313" key="2">
    <source>
        <dbReference type="EMBL" id="CAA9485999.1"/>
    </source>
</evidence>
<protein>
    <submittedName>
        <fullName evidence="2">FIG022979: MoxR-like ATPases</fullName>
    </submittedName>
</protein>
<accession>A0A6J4S4C2</accession>
<feature type="compositionally biased region" description="Basic and acidic residues" evidence="1">
    <location>
        <begin position="98"/>
        <end position="116"/>
    </location>
</feature>
<proteinExistence type="predicted"/>
<organism evidence="2">
    <name type="scientific">uncultured Rubrobacteraceae bacterium</name>
    <dbReference type="NCBI Taxonomy" id="349277"/>
    <lineage>
        <taxon>Bacteria</taxon>
        <taxon>Bacillati</taxon>
        <taxon>Actinomycetota</taxon>
        <taxon>Rubrobacteria</taxon>
        <taxon>Rubrobacterales</taxon>
        <taxon>Rubrobacteraceae</taxon>
        <taxon>environmental samples</taxon>
    </lineage>
</organism>
<dbReference type="EMBL" id="CADCVM010000174">
    <property type="protein sequence ID" value="CAA9485999.1"/>
    <property type="molecule type" value="Genomic_DNA"/>
</dbReference>
<sequence length="116" mass="12466">GRGVHGDAPARRGGLRQRGRAALRRLGDVGDEGAPRDRARRLPAREPDAPLRGEGQGRGQRALLLRPGRRQGDGARRAGSQDHPLGQRGRGRGPFGGRRGDRARHPLLRTGDRGGL</sequence>
<feature type="non-terminal residue" evidence="2">
    <location>
        <position position="116"/>
    </location>
</feature>
<dbReference type="AlphaFoldDB" id="A0A6J4S4C2"/>
<feature type="compositionally biased region" description="Basic residues" evidence="1">
    <location>
        <begin position="13"/>
        <end position="23"/>
    </location>
</feature>
<reference evidence="2" key="1">
    <citation type="submission" date="2020-02" db="EMBL/GenBank/DDBJ databases">
        <authorList>
            <person name="Meier V. D."/>
        </authorList>
    </citation>
    <scope>NUCLEOTIDE SEQUENCE</scope>
    <source>
        <strain evidence="2">AVDCRST_MAG05</strain>
    </source>
</reference>
<name>A0A6J4S4C2_9ACTN</name>
<feature type="compositionally biased region" description="Basic and acidic residues" evidence="1">
    <location>
        <begin position="1"/>
        <end position="10"/>
    </location>
</feature>
<evidence type="ECO:0000256" key="1">
    <source>
        <dbReference type="SAM" id="MobiDB-lite"/>
    </source>
</evidence>
<feature type="compositionally biased region" description="Basic and acidic residues" evidence="1">
    <location>
        <begin position="70"/>
        <end position="80"/>
    </location>
</feature>
<gene>
    <name evidence="2" type="ORF">AVDCRST_MAG05-1583</name>
</gene>